<keyword evidence="2 6" id="KW-0812">Transmembrane</keyword>
<evidence type="ECO:0000256" key="1">
    <source>
        <dbReference type="ARBA" id="ARBA00004477"/>
    </source>
</evidence>
<evidence type="ECO:0000313" key="11">
    <source>
        <dbReference type="Proteomes" id="UP000017836"/>
    </source>
</evidence>
<evidence type="ECO:0000256" key="8">
    <source>
        <dbReference type="SAM" id="MobiDB-lite"/>
    </source>
</evidence>
<reference evidence="11" key="1">
    <citation type="journal article" date="2013" name="Science">
        <title>The Amborella genome and the evolution of flowering plants.</title>
        <authorList>
            <consortium name="Amborella Genome Project"/>
        </authorList>
    </citation>
    <scope>NUCLEOTIDE SEQUENCE [LARGE SCALE GENOMIC DNA]</scope>
</reference>
<feature type="compositionally biased region" description="Polar residues" evidence="8">
    <location>
        <begin position="36"/>
        <end position="49"/>
    </location>
</feature>
<dbReference type="OrthoDB" id="567788at2759"/>
<dbReference type="HOGENOM" id="CLU_458115_0_0_1"/>
<feature type="coiled-coil region" evidence="7">
    <location>
        <begin position="230"/>
        <end position="257"/>
    </location>
</feature>
<feature type="domain" description="Reticulon" evidence="9">
    <location>
        <begin position="334"/>
        <end position="489"/>
    </location>
</feature>
<evidence type="ECO:0000256" key="5">
    <source>
        <dbReference type="ARBA" id="ARBA00023136"/>
    </source>
</evidence>
<evidence type="ECO:0000256" key="7">
    <source>
        <dbReference type="SAM" id="Coils"/>
    </source>
</evidence>
<keyword evidence="3 6" id="KW-0256">Endoplasmic reticulum</keyword>
<dbReference type="PROSITE" id="PS50845">
    <property type="entry name" value="RETICULON"/>
    <property type="match status" value="1"/>
</dbReference>
<proteinExistence type="predicted"/>
<evidence type="ECO:0000256" key="6">
    <source>
        <dbReference type="RuleBase" id="RU363132"/>
    </source>
</evidence>
<feature type="compositionally biased region" description="Basic and acidic residues" evidence="8">
    <location>
        <begin position="70"/>
        <end position="87"/>
    </location>
</feature>
<dbReference type="InterPro" id="IPR044647">
    <property type="entry name" value="RTNLB17/18/21"/>
</dbReference>
<keyword evidence="7" id="KW-0175">Coiled coil</keyword>
<dbReference type="GO" id="GO:0005789">
    <property type="term" value="C:endoplasmic reticulum membrane"/>
    <property type="evidence" value="ECO:0007669"/>
    <property type="project" value="UniProtKB-SubCell"/>
</dbReference>
<protein>
    <recommendedName>
        <fullName evidence="6">Reticulon-like protein</fullName>
    </recommendedName>
</protein>
<dbReference type="PANTHER" id="PTHR46626:SF1">
    <property type="entry name" value="RETICULON-LIKE PROTEIN B21"/>
    <property type="match status" value="1"/>
</dbReference>
<accession>U5DE44</accession>
<keyword evidence="4 6" id="KW-1133">Transmembrane helix</keyword>
<keyword evidence="5 6" id="KW-0472">Membrane</keyword>
<dbReference type="Proteomes" id="UP000017836">
    <property type="component" value="Unassembled WGS sequence"/>
</dbReference>
<dbReference type="EMBL" id="KI392088">
    <property type="protein sequence ID" value="ERN18683.1"/>
    <property type="molecule type" value="Genomic_DNA"/>
</dbReference>
<evidence type="ECO:0000313" key="10">
    <source>
        <dbReference type="EMBL" id="ERN18683.1"/>
    </source>
</evidence>
<name>U5DE44_AMBTC</name>
<feature type="transmembrane region" description="Helical" evidence="6">
    <location>
        <begin position="368"/>
        <end position="388"/>
    </location>
</feature>
<dbReference type="Pfam" id="PF02453">
    <property type="entry name" value="Reticulon"/>
    <property type="match status" value="1"/>
</dbReference>
<feature type="transmembrane region" description="Helical" evidence="6">
    <location>
        <begin position="447"/>
        <end position="473"/>
    </location>
</feature>
<dbReference type="InterPro" id="IPR003388">
    <property type="entry name" value="Reticulon"/>
</dbReference>
<sequence length="596" mass="67298">MQGNRRKCRNEVLPGSPRNNKMEIESGKGNGVNGINGDNTDPNNLNGKESNGGRRVYNTRLRKSQTIPISEKKSSRFDDRSPIDLRKNSSQFGTSRERKVTKSLSFAGANCDSPKSERRSIIQVEEDHQEFGACRERVVTKRSSNSGANCDGYNSERRLVMEEEEEEAGESRERNVTENLSNVGVNCDKAQRKLAMEEEEDMEEEAGLSGERTITKILSNLEVHSDQSERNEADLELDAADWELEGEEEREEEFEEEEESFDIKEVNEPVETLVKKKEKSVSEIAISSIVEENPIPTLIDCSDPPVTVADLPEIPPFPETHEKFPETQSRMQNLVDMVMWRDISRSAFVFGSGSFLLISSSYTKDLNFSLISAISYVGLLYLAAVFFARSILCRGVMDSGSSKRIYDLGEEDAIWLLKLVLPYVNEILLKLRELFSGDPATTMKLGVLLFVLARCGSSITIWTLARIAFFGLFTIPKVYSSYSVQLSKYGRFWFRRFRDAWNSCSHKKAVAIAAFMVIWNLSSVVARIWAAFILIVAVRYYQQSLITVNWDEVEVRVCRPIPSQKPGPLKISPIRKKSQLGGPIVKDAVKEKRKGS</sequence>
<dbReference type="eggNOG" id="ENOG502QQKT">
    <property type="taxonomic scope" value="Eukaryota"/>
</dbReference>
<feature type="transmembrane region" description="Helical" evidence="6">
    <location>
        <begin position="343"/>
        <end position="362"/>
    </location>
</feature>
<feature type="region of interest" description="Disordered" evidence="8">
    <location>
        <begin position="1"/>
        <end position="99"/>
    </location>
</feature>
<gene>
    <name evidence="10" type="ORF">AMTR_s00065p00202980</name>
</gene>
<evidence type="ECO:0000256" key="3">
    <source>
        <dbReference type="ARBA" id="ARBA00022824"/>
    </source>
</evidence>
<keyword evidence="11" id="KW-1185">Reference proteome</keyword>
<dbReference type="PANTHER" id="PTHR46626">
    <property type="entry name" value="RETICULON-LIKE PROTEIN B17"/>
    <property type="match status" value="1"/>
</dbReference>
<feature type="transmembrane region" description="Helical" evidence="6">
    <location>
        <begin position="509"/>
        <end position="538"/>
    </location>
</feature>
<comment type="subcellular location">
    <subcellularLocation>
        <location evidence="1 6">Endoplasmic reticulum membrane</location>
        <topology evidence="1 6">Multi-pass membrane protein</topology>
    </subcellularLocation>
</comment>
<evidence type="ECO:0000256" key="4">
    <source>
        <dbReference type="ARBA" id="ARBA00022989"/>
    </source>
</evidence>
<evidence type="ECO:0000259" key="9">
    <source>
        <dbReference type="PROSITE" id="PS50845"/>
    </source>
</evidence>
<organism evidence="10 11">
    <name type="scientific">Amborella trichopoda</name>
    <dbReference type="NCBI Taxonomy" id="13333"/>
    <lineage>
        <taxon>Eukaryota</taxon>
        <taxon>Viridiplantae</taxon>
        <taxon>Streptophyta</taxon>
        <taxon>Embryophyta</taxon>
        <taxon>Tracheophyta</taxon>
        <taxon>Spermatophyta</taxon>
        <taxon>Magnoliopsida</taxon>
        <taxon>Amborellales</taxon>
        <taxon>Amborellaceae</taxon>
        <taxon>Amborella</taxon>
    </lineage>
</organism>
<dbReference type="STRING" id="13333.U5DE44"/>
<dbReference type="AlphaFoldDB" id="U5DE44"/>
<dbReference type="Gramene" id="ERN18683">
    <property type="protein sequence ID" value="ERN18683"/>
    <property type="gene ID" value="AMTR_s00065p00202980"/>
</dbReference>
<evidence type="ECO:0000256" key="2">
    <source>
        <dbReference type="ARBA" id="ARBA00022692"/>
    </source>
</evidence>